<evidence type="ECO:0000256" key="3">
    <source>
        <dbReference type="ARBA" id="ARBA00022448"/>
    </source>
</evidence>
<keyword evidence="6 11" id="KW-0812">Transmembrane</keyword>
<evidence type="ECO:0000256" key="6">
    <source>
        <dbReference type="ARBA" id="ARBA00022692"/>
    </source>
</evidence>
<reference evidence="12 13" key="1">
    <citation type="journal article" date="2013" name="Int. J. Syst. Evol. Microbiol.">
        <title>Ilumatobacter nonamiense sp. nov. and Ilumatobacter coccineum sp. nov., isolated from seashore sand.</title>
        <authorList>
            <person name="Matsumoto A."/>
            <person name="Kasai H."/>
            <person name="Matsuo Y."/>
            <person name="Shizuri Y."/>
            <person name="Ichikawa N."/>
            <person name="Fujita N."/>
            <person name="Omura S."/>
            <person name="Takahashi Y."/>
        </authorList>
    </citation>
    <scope>NUCLEOTIDE SEQUENCE [LARGE SCALE GENOMIC DNA]</scope>
    <source>
        <strain evidence="13">NBRC 103263 / KCTC 29153 / YM16-304</strain>
    </source>
</reference>
<dbReference type="GO" id="GO:0022857">
    <property type="term" value="F:transmembrane transporter activity"/>
    <property type="evidence" value="ECO:0007669"/>
    <property type="project" value="InterPro"/>
</dbReference>
<dbReference type="GO" id="GO:0005886">
    <property type="term" value="C:plasma membrane"/>
    <property type="evidence" value="ECO:0007669"/>
    <property type="project" value="UniProtKB-SubCell"/>
</dbReference>
<evidence type="ECO:0000313" key="12">
    <source>
        <dbReference type="EMBL" id="BAN04336.1"/>
    </source>
</evidence>
<dbReference type="RefSeq" id="WP_015443583.1">
    <property type="nucleotide sequence ID" value="NC_020520.1"/>
</dbReference>
<evidence type="ECO:0000256" key="7">
    <source>
        <dbReference type="ARBA" id="ARBA00022989"/>
    </source>
</evidence>
<sequence>MTTTDLSTAPPTGSFLDRFGTTSGALALKVRFLGVLVFLLLLVVTFTITAPRFLTLDNGRSILFSSAILMIAAAGQTLVVLTGNLDLSVGSIMGLTAYVVFDLSGETTALQPFVILIAVLIGAVLGFINGVLVSFLEIPSIVATLGTLSIYRGSVSFYADAKEVTSGQLPQYMRDLAMANWFGLSAYVWLAAGVVALVGLVLRKTPGGRSLYALGSNPKAAEYFGLSSNRIILGAYTGAGVVAAIAGLLLGARVGNINSLLGSGIELQVLAAVVIGGVSIWGGSGSVFGAAVGAIVLATINNGLVLLQVQEYYRLLIQGAAIVAAVGVDAIVRKKVLSATTRRRIMEVDA</sequence>
<evidence type="ECO:0000313" key="13">
    <source>
        <dbReference type="Proteomes" id="UP000011863"/>
    </source>
</evidence>
<keyword evidence="5" id="KW-0997">Cell inner membrane</keyword>
<keyword evidence="7 11" id="KW-1133">Transmembrane helix</keyword>
<evidence type="ECO:0000256" key="1">
    <source>
        <dbReference type="ARBA" id="ARBA00004651"/>
    </source>
</evidence>
<feature type="transmembrane region" description="Helical" evidence="11">
    <location>
        <begin position="62"/>
        <end position="81"/>
    </location>
</feature>
<dbReference type="Pfam" id="PF02653">
    <property type="entry name" value="BPD_transp_2"/>
    <property type="match status" value="1"/>
</dbReference>
<keyword evidence="13" id="KW-1185">Reference proteome</keyword>
<evidence type="ECO:0000256" key="4">
    <source>
        <dbReference type="ARBA" id="ARBA00022475"/>
    </source>
</evidence>
<name>A0A6C7EK57_ILUCY</name>
<feature type="transmembrane region" description="Helical" evidence="11">
    <location>
        <begin position="180"/>
        <end position="202"/>
    </location>
</feature>
<comment type="subcellular location">
    <subcellularLocation>
        <location evidence="1">Cell membrane</location>
        <topology evidence="1">Multi-pass membrane protein</topology>
    </subcellularLocation>
</comment>
<feature type="transmembrane region" description="Helical" evidence="11">
    <location>
        <begin position="231"/>
        <end position="255"/>
    </location>
</feature>
<evidence type="ECO:0000256" key="2">
    <source>
        <dbReference type="ARBA" id="ARBA00011262"/>
    </source>
</evidence>
<gene>
    <name evidence="12" type="ORF">YM304_40220</name>
</gene>
<feature type="transmembrane region" description="Helical" evidence="11">
    <location>
        <begin position="267"/>
        <end position="300"/>
    </location>
</feature>
<dbReference type="OrthoDB" id="9808136at2"/>
<evidence type="ECO:0000256" key="8">
    <source>
        <dbReference type="ARBA" id="ARBA00023136"/>
    </source>
</evidence>
<dbReference type="CDD" id="cd06579">
    <property type="entry name" value="TM_PBP1_transp_AraH_like"/>
    <property type="match status" value="1"/>
</dbReference>
<keyword evidence="3" id="KW-0813">Transport</keyword>
<dbReference type="AlphaFoldDB" id="A0A6C7EK57"/>
<evidence type="ECO:0000256" key="5">
    <source>
        <dbReference type="ARBA" id="ARBA00022519"/>
    </source>
</evidence>
<comment type="subunit">
    <text evidence="2">The complex is composed of two ATP-binding proteins (LsrA), two transmembrane proteins (LsrC and LsrD) and a solute-binding protein (LsrB).</text>
</comment>
<dbReference type="PANTHER" id="PTHR32196">
    <property type="entry name" value="ABC TRANSPORTER PERMEASE PROTEIN YPHD-RELATED-RELATED"/>
    <property type="match status" value="1"/>
</dbReference>
<dbReference type="InterPro" id="IPR001851">
    <property type="entry name" value="ABC_transp_permease"/>
</dbReference>
<organism evidence="12 13">
    <name type="scientific">Ilumatobacter coccineus (strain NBRC 103263 / KCTC 29153 / YM16-304)</name>
    <dbReference type="NCBI Taxonomy" id="1313172"/>
    <lineage>
        <taxon>Bacteria</taxon>
        <taxon>Bacillati</taxon>
        <taxon>Actinomycetota</taxon>
        <taxon>Acidimicrobiia</taxon>
        <taxon>Acidimicrobiales</taxon>
        <taxon>Ilumatobacteraceae</taxon>
        <taxon>Ilumatobacter</taxon>
    </lineage>
</organism>
<proteinExistence type="predicted"/>
<evidence type="ECO:0000256" key="11">
    <source>
        <dbReference type="SAM" id="Phobius"/>
    </source>
</evidence>
<feature type="transmembrane region" description="Helical" evidence="11">
    <location>
        <begin position="112"/>
        <end position="132"/>
    </location>
</feature>
<dbReference type="EMBL" id="AP012057">
    <property type="protein sequence ID" value="BAN04336.1"/>
    <property type="molecule type" value="Genomic_DNA"/>
</dbReference>
<dbReference type="Proteomes" id="UP000011863">
    <property type="component" value="Chromosome"/>
</dbReference>
<comment type="function">
    <text evidence="9">Part of the ABC transporter complex LsrABCD involved in autoinducer 2 (AI-2) import. Probably responsible for the translocation of the substrate across the membrane.</text>
</comment>
<dbReference type="KEGG" id="aym:YM304_40220"/>
<keyword evidence="4" id="KW-1003">Cell membrane</keyword>
<feature type="transmembrane region" description="Helical" evidence="11">
    <location>
        <begin position="32"/>
        <end position="50"/>
    </location>
</feature>
<accession>A0A6C7EK57</accession>
<keyword evidence="8 11" id="KW-0472">Membrane</keyword>
<dbReference type="PANTHER" id="PTHR32196:SF29">
    <property type="entry name" value="AUTOINDUCER 2 IMPORT SYSTEM PERMEASE PROTEIN LSRC"/>
    <property type="match status" value="1"/>
</dbReference>
<evidence type="ECO:0000256" key="10">
    <source>
        <dbReference type="ARBA" id="ARBA00039382"/>
    </source>
</evidence>
<protein>
    <recommendedName>
        <fullName evidence="10">Autoinducer 2 import system permease protein LsrC</fullName>
    </recommendedName>
</protein>
<evidence type="ECO:0000256" key="9">
    <source>
        <dbReference type="ARBA" id="ARBA00025439"/>
    </source>
</evidence>